<name>A0A699X8H0_TANCI</name>
<dbReference type="AlphaFoldDB" id="A0A699X8H0"/>
<accession>A0A699X8H0</accession>
<organism evidence="1">
    <name type="scientific">Tanacetum cinerariifolium</name>
    <name type="common">Dalmatian daisy</name>
    <name type="synonym">Chrysanthemum cinerariifolium</name>
    <dbReference type="NCBI Taxonomy" id="118510"/>
    <lineage>
        <taxon>Eukaryota</taxon>
        <taxon>Viridiplantae</taxon>
        <taxon>Streptophyta</taxon>
        <taxon>Embryophyta</taxon>
        <taxon>Tracheophyta</taxon>
        <taxon>Spermatophyta</taxon>
        <taxon>Magnoliopsida</taxon>
        <taxon>eudicotyledons</taxon>
        <taxon>Gunneridae</taxon>
        <taxon>Pentapetalae</taxon>
        <taxon>asterids</taxon>
        <taxon>campanulids</taxon>
        <taxon>Asterales</taxon>
        <taxon>Asteraceae</taxon>
        <taxon>Asteroideae</taxon>
        <taxon>Anthemideae</taxon>
        <taxon>Anthemidinae</taxon>
        <taxon>Tanacetum</taxon>
    </lineage>
</organism>
<reference evidence="1" key="1">
    <citation type="journal article" date="2019" name="Sci. Rep.">
        <title>Draft genome of Tanacetum cinerariifolium, the natural source of mosquito coil.</title>
        <authorList>
            <person name="Yamashiro T."/>
            <person name="Shiraishi A."/>
            <person name="Satake H."/>
            <person name="Nakayama K."/>
        </authorList>
    </citation>
    <scope>NUCLEOTIDE SEQUENCE</scope>
</reference>
<comment type="caution">
    <text evidence="1">The sequence shown here is derived from an EMBL/GenBank/DDBJ whole genome shotgun (WGS) entry which is preliminary data.</text>
</comment>
<proteinExistence type="predicted"/>
<sequence length="58" mass="6421">SAEEKIIFDDPNTALELGNSISKTKAEEAEAARQVQATHARIVMKSVIEPTKRRNQAQ</sequence>
<protein>
    <submittedName>
        <fullName evidence="1">Uncharacterized protein</fullName>
    </submittedName>
</protein>
<dbReference type="EMBL" id="BKCJ011824592">
    <property type="protein sequence ID" value="GFD56027.1"/>
    <property type="molecule type" value="Genomic_DNA"/>
</dbReference>
<gene>
    <name evidence="1" type="ORF">Tci_927996</name>
</gene>
<feature type="non-terminal residue" evidence="1">
    <location>
        <position position="1"/>
    </location>
</feature>
<evidence type="ECO:0000313" key="1">
    <source>
        <dbReference type="EMBL" id="GFD56027.1"/>
    </source>
</evidence>